<protein>
    <submittedName>
        <fullName evidence="2">Uncharacterized protein</fullName>
    </submittedName>
</protein>
<keyword evidence="1" id="KW-1133">Transmembrane helix</keyword>
<organism evidence="2">
    <name type="scientific">Planktothricoides sp. SpSt-374</name>
    <dbReference type="NCBI Taxonomy" id="2282167"/>
    <lineage>
        <taxon>Bacteria</taxon>
        <taxon>Bacillati</taxon>
        <taxon>Cyanobacteriota</taxon>
        <taxon>Cyanophyceae</taxon>
        <taxon>Oscillatoriophycideae</taxon>
        <taxon>Oscillatoriales</taxon>
        <taxon>Oscillatoriaceae</taxon>
        <taxon>Planktothricoides</taxon>
    </lineage>
</organism>
<feature type="transmembrane region" description="Helical" evidence="1">
    <location>
        <begin position="12"/>
        <end position="35"/>
    </location>
</feature>
<proteinExistence type="predicted"/>
<keyword evidence="1" id="KW-0812">Transmembrane</keyword>
<comment type="caution">
    <text evidence="2">The sequence shown here is derived from an EMBL/GenBank/DDBJ whole genome shotgun (WGS) entry which is preliminary data.</text>
</comment>
<evidence type="ECO:0000313" key="2">
    <source>
        <dbReference type="EMBL" id="HGF99380.1"/>
    </source>
</evidence>
<dbReference type="AlphaFoldDB" id="A0A7C3ZJJ8"/>
<accession>A0A7C3ZJJ8</accession>
<sequence>MAFGFWLLRLFFVGDVIVVVFLVFVAVFFVFYIIIQGHVIVKGHILIPFGVVIFVLTHLLCRIDNFIGRVL</sequence>
<keyword evidence="1" id="KW-0472">Membrane</keyword>
<dbReference type="EMBL" id="DSPX01000013">
    <property type="protein sequence ID" value="HGF99380.1"/>
    <property type="molecule type" value="Genomic_DNA"/>
</dbReference>
<gene>
    <name evidence="2" type="ORF">ENR15_01580</name>
</gene>
<feature type="transmembrane region" description="Helical" evidence="1">
    <location>
        <begin position="41"/>
        <end position="61"/>
    </location>
</feature>
<name>A0A7C3ZJJ8_9CYAN</name>
<evidence type="ECO:0000256" key="1">
    <source>
        <dbReference type="SAM" id="Phobius"/>
    </source>
</evidence>
<reference evidence="2" key="1">
    <citation type="journal article" date="2020" name="mSystems">
        <title>Genome- and Community-Level Interaction Insights into Carbon Utilization and Element Cycling Functions of Hydrothermarchaeota in Hydrothermal Sediment.</title>
        <authorList>
            <person name="Zhou Z."/>
            <person name="Liu Y."/>
            <person name="Xu W."/>
            <person name="Pan J."/>
            <person name="Luo Z.H."/>
            <person name="Li M."/>
        </authorList>
    </citation>
    <scope>NUCLEOTIDE SEQUENCE [LARGE SCALE GENOMIC DNA]</scope>
    <source>
        <strain evidence="2">SpSt-374</strain>
    </source>
</reference>